<keyword evidence="5" id="KW-0488">Methylation</keyword>
<evidence type="ECO:0000313" key="10">
    <source>
        <dbReference type="EMBL" id="GAA6146303.1"/>
    </source>
</evidence>
<dbReference type="NCBIfam" id="TIGR02532">
    <property type="entry name" value="IV_pilin_GFxxxE"/>
    <property type="match status" value="1"/>
</dbReference>
<keyword evidence="11" id="KW-1185">Reference proteome</keyword>
<dbReference type="Pfam" id="PF11612">
    <property type="entry name" value="T2SSJ"/>
    <property type="match status" value="1"/>
</dbReference>
<keyword evidence="9" id="KW-0472">Membrane</keyword>
<dbReference type="EMBL" id="BAABWH010000006">
    <property type="protein sequence ID" value="GAA6146303.1"/>
    <property type="molecule type" value="Genomic_DNA"/>
</dbReference>
<dbReference type="Pfam" id="PF07963">
    <property type="entry name" value="N_methyl"/>
    <property type="match status" value="1"/>
</dbReference>
<dbReference type="SUPFAM" id="SSF54523">
    <property type="entry name" value="Pili subunits"/>
    <property type="match status" value="1"/>
</dbReference>
<dbReference type="InterPro" id="IPR051621">
    <property type="entry name" value="T2SS_protein_J"/>
</dbReference>
<dbReference type="PANTHER" id="PTHR39583">
    <property type="entry name" value="TYPE II SECRETION SYSTEM PROTEIN J-RELATED"/>
    <property type="match status" value="1"/>
</dbReference>
<evidence type="ECO:0000256" key="4">
    <source>
        <dbReference type="ARBA" id="ARBA00022475"/>
    </source>
</evidence>
<dbReference type="RefSeq" id="WP_353295528.1">
    <property type="nucleotide sequence ID" value="NZ_BAABWH010000006.1"/>
</dbReference>
<comment type="caution">
    <text evidence="10">The sequence shown here is derived from an EMBL/GenBank/DDBJ whole genome shotgun (WGS) entry which is preliminary data.</text>
</comment>
<keyword evidence="4" id="KW-1003">Cell membrane</keyword>
<protein>
    <recommendedName>
        <fullName evidence="3">Type II secretion system protein J</fullName>
    </recommendedName>
</protein>
<organism evidence="10 11">
    <name type="scientific">Thalassolituus maritimus</name>
    <dbReference type="NCBI Taxonomy" id="484498"/>
    <lineage>
        <taxon>Bacteria</taxon>
        <taxon>Pseudomonadati</taxon>
        <taxon>Pseudomonadota</taxon>
        <taxon>Gammaproteobacteria</taxon>
        <taxon>Oceanospirillales</taxon>
        <taxon>Oceanospirillaceae</taxon>
        <taxon>Thalassolituus</taxon>
    </lineage>
</organism>
<evidence type="ECO:0000256" key="5">
    <source>
        <dbReference type="ARBA" id="ARBA00022481"/>
    </source>
</evidence>
<evidence type="ECO:0000256" key="3">
    <source>
        <dbReference type="ARBA" id="ARBA00021539"/>
    </source>
</evidence>
<name>A0ABQ0A1M2_9GAMM</name>
<accession>A0ABQ0A1M2</accession>
<dbReference type="InterPro" id="IPR010055">
    <property type="entry name" value="T2SS_protein-GspJ"/>
</dbReference>
<comment type="subcellular location">
    <subcellularLocation>
        <location evidence="1">Cell inner membrane</location>
        <topology evidence="1">Single-pass membrane protein</topology>
    </subcellularLocation>
</comment>
<reference evidence="10 11" key="1">
    <citation type="submission" date="2024-04" db="EMBL/GenBank/DDBJ databases">
        <title>Draft genome sequence of Thalassolituus maritimus NBRC 116585.</title>
        <authorList>
            <person name="Miyakawa T."/>
            <person name="Kusuya Y."/>
            <person name="Miura T."/>
        </authorList>
    </citation>
    <scope>NUCLEOTIDE SEQUENCE [LARGE SCALE GENOMIC DNA]</scope>
    <source>
        <strain evidence="10 11">5NW40-0001</strain>
    </source>
</reference>
<evidence type="ECO:0000256" key="9">
    <source>
        <dbReference type="ARBA" id="ARBA00023136"/>
    </source>
</evidence>
<comment type="similarity">
    <text evidence="2">Belongs to the GSP J family.</text>
</comment>
<evidence type="ECO:0000256" key="2">
    <source>
        <dbReference type="ARBA" id="ARBA00011084"/>
    </source>
</evidence>
<keyword evidence="7" id="KW-0812">Transmembrane</keyword>
<evidence type="ECO:0000256" key="1">
    <source>
        <dbReference type="ARBA" id="ARBA00004377"/>
    </source>
</evidence>
<dbReference type="Gene3D" id="3.10.610.10">
    <property type="entry name" value="GSPII I/J protein-like"/>
    <property type="match status" value="1"/>
</dbReference>
<dbReference type="InterPro" id="IPR012902">
    <property type="entry name" value="N_methyl_site"/>
</dbReference>
<evidence type="ECO:0000256" key="7">
    <source>
        <dbReference type="ARBA" id="ARBA00022692"/>
    </source>
</evidence>
<keyword evidence="6" id="KW-0997">Cell inner membrane</keyword>
<sequence length="238" mass="26616">MRIQTGFTLLEVLVAVAISATVGVAAVQLLSNIAQVNKTSIGKADELAALQRFNQILGRDVGQVIDRDIRDEYGDTLPSLMVGSGDYPLEMTIAGWRNSPITEDPRSNLQRIAYRTEDLLSEPCEPALERIAYEQGVSVEDAEVEGECFVRYYWPVLDRGDTSEAKSQVLYDRIEDVRFDIVVSSTSALSAEESPEMSEADYWPPVSEEDQLRPVAIRMYFTAPGFGDIMRQWEISHD</sequence>
<keyword evidence="8" id="KW-1133">Transmembrane helix</keyword>
<gene>
    <name evidence="10" type="primary">xcpW</name>
    <name evidence="10" type="ORF">NBRC116585_24210</name>
</gene>
<dbReference type="NCBIfam" id="TIGR01711">
    <property type="entry name" value="gspJ"/>
    <property type="match status" value="1"/>
</dbReference>
<evidence type="ECO:0000256" key="8">
    <source>
        <dbReference type="ARBA" id="ARBA00022989"/>
    </source>
</evidence>
<dbReference type="InterPro" id="IPR045584">
    <property type="entry name" value="Pilin-like"/>
</dbReference>
<evidence type="ECO:0000313" key="11">
    <source>
        <dbReference type="Proteomes" id="UP001481413"/>
    </source>
</evidence>
<dbReference type="PANTHER" id="PTHR39583:SF2">
    <property type="entry name" value="TYPE II SECRETION SYSTEM PROTEIN J"/>
    <property type="match status" value="1"/>
</dbReference>
<dbReference type="Proteomes" id="UP001481413">
    <property type="component" value="Unassembled WGS sequence"/>
</dbReference>
<evidence type="ECO:0000256" key="6">
    <source>
        <dbReference type="ARBA" id="ARBA00022519"/>
    </source>
</evidence>
<proteinExistence type="inferred from homology"/>
<dbReference type="PROSITE" id="PS00409">
    <property type="entry name" value="PROKAR_NTER_METHYL"/>
    <property type="match status" value="1"/>
</dbReference>